<evidence type="ECO:0000313" key="1">
    <source>
        <dbReference type="EMBL" id="KAK0612364.1"/>
    </source>
</evidence>
<name>A0AA39TM61_9PEZI</name>
<evidence type="ECO:0000313" key="2">
    <source>
        <dbReference type="Proteomes" id="UP001174934"/>
    </source>
</evidence>
<dbReference type="AlphaFoldDB" id="A0AA39TM61"/>
<reference evidence="1" key="1">
    <citation type="submission" date="2023-06" db="EMBL/GenBank/DDBJ databases">
        <title>Genome-scale phylogeny and comparative genomics of the fungal order Sordariales.</title>
        <authorList>
            <consortium name="Lawrence Berkeley National Laboratory"/>
            <person name="Hensen N."/>
            <person name="Bonometti L."/>
            <person name="Westerberg I."/>
            <person name="Brannstrom I.O."/>
            <person name="Guillou S."/>
            <person name="Cros-Aarteil S."/>
            <person name="Calhoun S."/>
            <person name="Haridas S."/>
            <person name="Kuo A."/>
            <person name="Mondo S."/>
            <person name="Pangilinan J."/>
            <person name="Riley R."/>
            <person name="LaButti K."/>
            <person name="Andreopoulos B."/>
            <person name="Lipzen A."/>
            <person name="Chen C."/>
            <person name="Yanf M."/>
            <person name="Daum C."/>
            <person name="Ng V."/>
            <person name="Clum A."/>
            <person name="Steindorff A."/>
            <person name="Ohm R."/>
            <person name="Martin F."/>
            <person name="Silar P."/>
            <person name="Natvig D."/>
            <person name="Lalanne C."/>
            <person name="Gautier V."/>
            <person name="Ament-velasquez S.L."/>
            <person name="Kruys A."/>
            <person name="Hutchinson M.I."/>
            <person name="Powell A.J."/>
            <person name="Barry K."/>
            <person name="Miller A.N."/>
            <person name="Grigoriev I.V."/>
            <person name="Debuchy R."/>
            <person name="Gladieux P."/>
            <person name="Thoren M.H."/>
            <person name="Johannesson H."/>
        </authorList>
    </citation>
    <scope>NUCLEOTIDE SEQUENCE</scope>
    <source>
        <strain evidence="1">SMH3391-2</strain>
    </source>
</reference>
<keyword evidence="2" id="KW-1185">Reference proteome</keyword>
<comment type="caution">
    <text evidence="1">The sequence shown here is derived from an EMBL/GenBank/DDBJ whole genome shotgun (WGS) entry which is preliminary data.</text>
</comment>
<proteinExistence type="predicted"/>
<gene>
    <name evidence="1" type="ORF">B0T17DRAFT_404702</name>
</gene>
<dbReference type="Proteomes" id="UP001174934">
    <property type="component" value="Unassembled WGS sequence"/>
</dbReference>
<protein>
    <submittedName>
        <fullName evidence="1">Uncharacterized protein</fullName>
    </submittedName>
</protein>
<organism evidence="1 2">
    <name type="scientific">Bombardia bombarda</name>
    <dbReference type="NCBI Taxonomy" id="252184"/>
    <lineage>
        <taxon>Eukaryota</taxon>
        <taxon>Fungi</taxon>
        <taxon>Dikarya</taxon>
        <taxon>Ascomycota</taxon>
        <taxon>Pezizomycotina</taxon>
        <taxon>Sordariomycetes</taxon>
        <taxon>Sordariomycetidae</taxon>
        <taxon>Sordariales</taxon>
        <taxon>Lasiosphaeriaceae</taxon>
        <taxon>Bombardia</taxon>
    </lineage>
</organism>
<sequence>MRAWVYLQGWSFLVFISHNCTLRRTMRPVIGLGGLMEAGPASATQRGYTYLTCLRISIQPSHTTSGTRHPESKVWHLPRRAEVQDARCKMQNQPTSRFATKRCSFCFGQAEASGLYCYSAVLFHGFDDMAASGRPSR</sequence>
<accession>A0AA39TM61</accession>
<dbReference type="EMBL" id="JAULSR010000009">
    <property type="protein sequence ID" value="KAK0612364.1"/>
    <property type="molecule type" value="Genomic_DNA"/>
</dbReference>